<accession>A0A4Y2M4Z9</accession>
<reference evidence="1 2" key="1">
    <citation type="journal article" date="2019" name="Sci. Rep.">
        <title>Orb-weaving spider Araneus ventricosus genome elucidates the spidroin gene catalogue.</title>
        <authorList>
            <person name="Kono N."/>
            <person name="Nakamura H."/>
            <person name="Ohtoshi R."/>
            <person name="Moran D.A.P."/>
            <person name="Shinohara A."/>
            <person name="Yoshida Y."/>
            <person name="Fujiwara M."/>
            <person name="Mori M."/>
            <person name="Tomita M."/>
            <person name="Arakawa K."/>
        </authorList>
    </citation>
    <scope>NUCLEOTIDE SEQUENCE [LARGE SCALE GENOMIC DNA]</scope>
</reference>
<keyword evidence="2" id="KW-1185">Reference proteome</keyword>
<organism evidence="1 2">
    <name type="scientific">Araneus ventricosus</name>
    <name type="common">Orbweaver spider</name>
    <name type="synonym">Epeira ventricosa</name>
    <dbReference type="NCBI Taxonomy" id="182803"/>
    <lineage>
        <taxon>Eukaryota</taxon>
        <taxon>Metazoa</taxon>
        <taxon>Ecdysozoa</taxon>
        <taxon>Arthropoda</taxon>
        <taxon>Chelicerata</taxon>
        <taxon>Arachnida</taxon>
        <taxon>Araneae</taxon>
        <taxon>Araneomorphae</taxon>
        <taxon>Entelegynae</taxon>
        <taxon>Araneoidea</taxon>
        <taxon>Araneidae</taxon>
        <taxon>Araneus</taxon>
    </lineage>
</organism>
<dbReference type="EMBL" id="BGPR01006659">
    <property type="protein sequence ID" value="GBN20786.1"/>
    <property type="molecule type" value="Genomic_DNA"/>
</dbReference>
<name>A0A4Y2M4Z9_ARAVE</name>
<evidence type="ECO:0000313" key="1">
    <source>
        <dbReference type="EMBL" id="GBN20786.1"/>
    </source>
</evidence>
<dbReference type="AlphaFoldDB" id="A0A4Y2M4Z9"/>
<protein>
    <submittedName>
        <fullName evidence="1">Uncharacterized protein</fullName>
    </submittedName>
</protein>
<comment type="caution">
    <text evidence="1">The sequence shown here is derived from an EMBL/GenBank/DDBJ whole genome shotgun (WGS) entry which is preliminary data.</text>
</comment>
<gene>
    <name evidence="1" type="ORF">AVEN_114358_1</name>
</gene>
<dbReference type="Proteomes" id="UP000499080">
    <property type="component" value="Unassembled WGS sequence"/>
</dbReference>
<proteinExistence type="predicted"/>
<evidence type="ECO:0000313" key="2">
    <source>
        <dbReference type="Proteomes" id="UP000499080"/>
    </source>
</evidence>
<sequence>MVFTFAREPHSPPHARISAFMAQHSKWISTDVGFPNFSTTTIQFSSDYRIDGQFWSDETKCAWSGVIVNECPASEGELISRKY</sequence>